<dbReference type="EMBL" id="JABSTU010000004">
    <property type="protein sequence ID" value="KAH8034599.1"/>
    <property type="molecule type" value="Genomic_DNA"/>
</dbReference>
<feature type="region of interest" description="Disordered" evidence="1">
    <location>
        <begin position="20"/>
        <end position="77"/>
    </location>
</feature>
<accession>A0A9J6EK01</accession>
<organism evidence="2 3">
    <name type="scientific">Rhipicephalus microplus</name>
    <name type="common">Cattle tick</name>
    <name type="synonym">Boophilus microplus</name>
    <dbReference type="NCBI Taxonomy" id="6941"/>
    <lineage>
        <taxon>Eukaryota</taxon>
        <taxon>Metazoa</taxon>
        <taxon>Ecdysozoa</taxon>
        <taxon>Arthropoda</taxon>
        <taxon>Chelicerata</taxon>
        <taxon>Arachnida</taxon>
        <taxon>Acari</taxon>
        <taxon>Parasitiformes</taxon>
        <taxon>Ixodida</taxon>
        <taxon>Ixodoidea</taxon>
        <taxon>Ixodidae</taxon>
        <taxon>Rhipicephalinae</taxon>
        <taxon>Rhipicephalus</taxon>
        <taxon>Boophilus</taxon>
    </lineage>
</organism>
<reference evidence="2" key="1">
    <citation type="journal article" date="2020" name="Cell">
        <title>Large-Scale Comparative Analyses of Tick Genomes Elucidate Their Genetic Diversity and Vector Capacities.</title>
        <authorList>
            <consortium name="Tick Genome and Microbiome Consortium (TIGMIC)"/>
            <person name="Jia N."/>
            <person name="Wang J."/>
            <person name="Shi W."/>
            <person name="Du L."/>
            <person name="Sun Y."/>
            <person name="Zhan W."/>
            <person name="Jiang J.F."/>
            <person name="Wang Q."/>
            <person name="Zhang B."/>
            <person name="Ji P."/>
            <person name="Bell-Sakyi L."/>
            <person name="Cui X.M."/>
            <person name="Yuan T.T."/>
            <person name="Jiang B.G."/>
            <person name="Yang W.F."/>
            <person name="Lam T.T."/>
            <person name="Chang Q.C."/>
            <person name="Ding S.J."/>
            <person name="Wang X.J."/>
            <person name="Zhu J.G."/>
            <person name="Ruan X.D."/>
            <person name="Zhao L."/>
            <person name="Wei J.T."/>
            <person name="Ye R.Z."/>
            <person name="Que T.C."/>
            <person name="Du C.H."/>
            <person name="Zhou Y.H."/>
            <person name="Cheng J.X."/>
            <person name="Dai P.F."/>
            <person name="Guo W.B."/>
            <person name="Han X.H."/>
            <person name="Huang E.J."/>
            <person name="Li L.F."/>
            <person name="Wei W."/>
            <person name="Gao Y.C."/>
            <person name="Liu J.Z."/>
            <person name="Shao H.Z."/>
            <person name="Wang X."/>
            <person name="Wang C.C."/>
            <person name="Yang T.C."/>
            <person name="Huo Q.B."/>
            <person name="Li W."/>
            <person name="Chen H.Y."/>
            <person name="Chen S.E."/>
            <person name="Zhou L.G."/>
            <person name="Ni X.B."/>
            <person name="Tian J.H."/>
            <person name="Sheng Y."/>
            <person name="Liu T."/>
            <person name="Pan Y.S."/>
            <person name="Xia L.Y."/>
            <person name="Li J."/>
            <person name="Zhao F."/>
            <person name="Cao W.C."/>
        </authorList>
    </citation>
    <scope>NUCLEOTIDE SEQUENCE</scope>
    <source>
        <strain evidence="2">Rmic-2018</strain>
    </source>
</reference>
<feature type="compositionally biased region" description="Acidic residues" evidence="1">
    <location>
        <begin position="100"/>
        <end position="111"/>
    </location>
</feature>
<evidence type="ECO:0000256" key="1">
    <source>
        <dbReference type="SAM" id="MobiDB-lite"/>
    </source>
</evidence>
<dbReference type="Proteomes" id="UP000821866">
    <property type="component" value="Chromosome 2"/>
</dbReference>
<feature type="compositionally biased region" description="Polar residues" evidence="1">
    <location>
        <begin position="59"/>
        <end position="76"/>
    </location>
</feature>
<proteinExistence type="predicted"/>
<keyword evidence="3" id="KW-1185">Reference proteome</keyword>
<dbReference type="AlphaFoldDB" id="A0A9J6EK01"/>
<feature type="region of interest" description="Disordered" evidence="1">
    <location>
        <begin position="91"/>
        <end position="115"/>
    </location>
</feature>
<reference evidence="2" key="2">
    <citation type="submission" date="2021-09" db="EMBL/GenBank/DDBJ databases">
        <authorList>
            <person name="Jia N."/>
            <person name="Wang J."/>
            <person name="Shi W."/>
            <person name="Du L."/>
            <person name="Sun Y."/>
            <person name="Zhan W."/>
            <person name="Jiang J."/>
            <person name="Wang Q."/>
            <person name="Zhang B."/>
            <person name="Ji P."/>
            <person name="Sakyi L.B."/>
            <person name="Cui X."/>
            <person name="Yuan T."/>
            <person name="Jiang B."/>
            <person name="Yang W."/>
            <person name="Lam T.T.-Y."/>
            <person name="Chang Q."/>
            <person name="Ding S."/>
            <person name="Wang X."/>
            <person name="Zhu J."/>
            <person name="Ruan X."/>
            <person name="Zhao L."/>
            <person name="Wei J."/>
            <person name="Que T."/>
            <person name="Du C."/>
            <person name="Cheng J."/>
            <person name="Dai P."/>
            <person name="Han X."/>
            <person name="Huang E."/>
            <person name="Gao Y."/>
            <person name="Liu J."/>
            <person name="Shao H."/>
            <person name="Ye R."/>
            <person name="Li L."/>
            <person name="Wei W."/>
            <person name="Wang X."/>
            <person name="Wang C."/>
            <person name="Huo Q."/>
            <person name="Li W."/>
            <person name="Guo W."/>
            <person name="Chen H."/>
            <person name="Chen S."/>
            <person name="Zhou L."/>
            <person name="Zhou L."/>
            <person name="Ni X."/>
            <person name="Tian J."/>
            <person name="Zhou Y."/>
            <person name="Sheng Y."/>
            <person name="Liu T."/>
            <person name="Pan Y."/>
            <person name="Xia L."/>
            <person name="Li J."/>
            <person name="Zhao F."/>
            <person name="Cao W."/>
        </authorList>
    </citation>
    <scope>NUCLEOTIDE SEQUENCE</scope>
    <source>
        <strain evidence="2">Rmic-2018</strain>
        <tissue evidence="2">Larvae</tissue>
    </source>
</reference>
<sequence length="174" mass="19652">MVAALQLTTKKQREHIRKQNAISKGFQRGDVHKVQRQQEAEDKMATEEPVTAGRGESQAAHNPNSRATQAVRSRPQSRAVAVAATRGIALQSDDEKVSDSEVEDIEEDDDSLSTATRLESRESASRLVGYAGFSNRLTRLEHTYKKWDKNLEAMEQRIIQRCTELMQEQMAQQL</sequence>
<evidence type="ECO:0000313" key="2">
    <source>
        <dbReference type="EMBL" id="KAH8034599.1"/>
    </source>
</evidence>
<evidence type="ECO:0000313" key="3">
    <source>
        <dbReference type="Proteomes" id="UP000821866"/>
    </source>
</evidence>
<comment type="caution">
    <text evidence="2">The sequence shown here is derived from an EMBL/GenBank/DDBJ whole genome shotgun (WGS) entry which is preliminary data.</text>
</comment>
<protein>
    <submittedName>
        <fullName evidence="2">Uncharacterized protein</fullName>
    </submittedName>
</protein>
<feature type="compositionally biased region" description="Basic and acidic residues" evidence="1">
    <location>
        <begin position="27"/>
        <end position="46"/>
    </location>
</feature>
<name>A0A9J6EK01_RHIMP</name>
<gene>
    <name evidence="2" type="ORF">HPB51_025819</name>
</gene>